<keyword evidence="1" id="KW-0561">Oxygen transport</keyword>
<dbReference type="InterPro" id="IPR009050">
    <property type="entry name" value="Globin-like_sf"/>
</dbReference>
<comment type="similarity">
    <text evidence="1">Belongs to the globin family.</text>
</comment>
<accession>A0ABR1E2G3</accession>
<reference evidence="3 4" key="1">
    <citation type="submission" date="2023-08" db="EMBL/GenBank/DDBJ databases">
        <title>A Necator americanus chromosomal reference genome.</title>
        <authorList>
            <person name="Ilik V."/>
            <person name="Petrzelkova K.J."/>
            <person name="Pardy F."/>
            <person name="Fuh T."/>
            <person name="Niatou-Singa F.S."/>
            <person name="Gouil Q."/>
            <person name="Baker L."/>
            <person name="Ritchie M.E."/>
            <person name="Jex A.R."/>
            <person name="Gazzola D."/>
            <person name="Li H."/>
            <person name="Toshio Fujiwara R."/>
            <person name="Zhan B."/>
            <person name="Aroian R.V."/>
            <person name="Pafco B."/>
            <person name="Schwarz E.M."/>
        </authorList>
    </citation>
    <scope>NUCLEOTIDE SEQUENCE [LARGE SCALE GENOMIC DNA]</scope>
    <source>
        <strain evidence="3 4">Aroian</strain>
        <tissue evidence="3">Whole animal</tissue>
    </source>
</reference>
<proteinExistence type="inferred from homology"/>
<dbReference type="Gene3D" id="1.10.490.10">
    <property type="entry name" value="Globins"/>
    <property type="match status" value="1"/>
</dbReference>
<evidence type="ECO:0000313" key="3">
    <source>
        <dbReference type="EMBL" id="KAK6756887.1"/>
    </source>
</evidence>
<dbReference type="InterPro" id="IPR000971">
    <property type="entry name" value="Globin"/>
</dbReference>
<keyword evidence="1" id="KW-0349">Heme</keyword>
<dbReference type="PROSITE" id="PS01033">
    <property type="entry name" value="GLOBIN"/>
    <property type="match status" value="1"/>
</dbReference>
<dbReference type="Proteomes" id="UP001303046">
    <property type="component" value="Unassembled WGS sequence"/>
</dbReference>
<evidence type="ECO:0000313" key="4">
    <source>
        <dbReference type="Proteomes" id="UP001303046"/>
    </source>
</evidence>
<name>A0ABR1E2G3_NECAM</name>
<dbReference type="PANTHER" id="PTHR35017:SF2">
    <property type="entry name" value="SHKT DOMAIN-CONTAINING PROTEIN"/>
    <property type="match status" value="1"/>
</dbReference>
<keyword evidence="1" id="KW-0408">Iron</keyword>
<dbReference type="InterPro" id="IPR012292">
    <property type="entry name" value="Globin/Proto"/>
</dbReference>
<dbReference type="EMBL" id="JAVFWL010000005">
    <property type="protein sequence ID" value="KAK6756887.1"/>
    <property type="molecule type" value="Genomic_DNA"/>
</dbReference>
<protein>
    <recommendedName>
        <fullName evidence="2">Globin domain-containing protein</fullName>
    </recommendedName>
</protein>
<dbReference type="CDD" id="cd01040">
    <property type="entry name" value="Mb-like"/>
    <property type="match status" value="1"/>
</dbReference>
<keyword evidence="1" id="KW-0813">Transport</keyword>
<dbReference type="SUPFAM" id="SSF46458">
    <property type="entry name" value="Globin-like"/>
    <property type="match status" value="1"/>
</dbReference>
<dbReference type="Pfam" id="PF00042">
    <property type="entry name" value="Globin"/>
    <property type="match status" value="1"/>
</dbReference>
<comment type="caution">
    <text evidence="3">The sequence shown here is derived from an EMBL/GenBank/DDBJ whole genome shotgun (WGS) entry which is preliminary data.</text>
</comment>
<organism evidence="3 4">
    <name type="scientific">Necator americanus</name>
    <name type="common">Human hookworm</name>
    <dbReference type="NCBI Taxonomy" id="51031"/>
    <lineage>
        <taxon>Eukaryota</taxon>
        <taxon>Metazoa</taxon>
        <taxon>Ecdysozoa</taxon>
        <taxon>Nematoda</taxon>
        <taxon>Chromadorea</taxon>
        <taxon>Rhabditida</taxon>
        <taxon>Rhabditina</taxon>
        <taxon>Rhabditomorpha</taxon>
        <taxon>Strongyloidea</taxon>
        <taxon>Ancylostomatidae</taxon>
        <taxon>Bunostominae</taxon>
        <taxon>Necator</taxon>
    </lineage>
</organism>
<keyword evidence="4" id="KW-1185">Reference proteome</keyword>
<gene>
    <name evidence="3" type="primary">Necator_chrV.g19777</name>
    <name evidence="3" type="ORF">RB195_014985</name>
</gene>
<keyword evidence="1" id="KW-0479">Metal-binding</keyword>
<feature type="domain" description="Globin" evidence="2">
    <location>
        <begin position="166"/>
        <end position="317"/>
    </location>
</feature>
<evidence type="ECO:0000256" key="1">
    <source>
        <dbReference type="RuleBase" id="RU000356"/>
    </source>
</evidence>
<dbReference type="InterPro" id="IPR044399">
    <property type="entry name" value="Mb-like_M"/>
</dbReference>
<evidence type="ECO:0000259" key="2">
    <source>
        <dbReference type="PROSITE" id="PS01033"/>
    </source>
</evidence>
<sequence length="324" mass="37088">MEREQLHSFKVSNPTKEFKSNSYTPSLPCCRDRFGEQSCQGLRKAQPALFEKRCLNDHDFHTLDCCAECRKYIELHKIHPENTKLLQKAPIVCRDKHSLNFCRRFKARGLGKFSCANAEFAVRVCRHTCGYCNDTLYDATKSAPFCATNTSTNLGPNYSFLQRLGMVSPTEVKKLTIASLGIIPLGKTEDKIQNGKDFYKFLFTNHPDLRRYFKDAENFTADDVQKSERFEKQGNALLLSVHLLANTYDNEEVFRAICRDHMNRHAARSVDPNLWKAFWDVWMAFLESKGAILSADQKAAWEALGTTFNEECQSHLAKLGLPHV</sequence>
<dbReference type="PANTHER" id="PTHR35017">
    <property type="entry name" value="PROTEIN CBG16223-RELATED"/>
    <property type="match status" value="1"/>
</dbReference>